<evidence type="ECO:0000313" key="1">
    <source>
        <dbReference type="EMBL" id="RCW29684.1"/>
    </source>
</evidence>
<accession>A0A368UQK1</accession>
<dbReference type="AlphaFoldDB" id="A0A368UQK1"/>
<dbReference type="Proteomes" id="UP000252733">
    <property type="component" value="Unassembled WGS sequence"/>
</dbReference>
<dbReference type="EMBL" id="QPIZ01000026">
    <property type="protein sequence ID" value="RCW29684.1"/>
    <property type="molecule type" value="Genomic_DNA"/>
</dbReference>
<keyword evidence="2" id="KW-1185">Reference proteome</keyword>
<proteinExistence type="predicted"/>
<comment type="caution">
    <text evidence="1">The sequence shown here is derived from an EMBL/GenBank/DDBJ whole genome shotgun (WGS) entry which is preliminary data.</text>
</comment>
<evidence type="ECO:0000313" key="2">
    <source>
        <dbReference type="Proteomes" id="UP000252733"/>
    </source>
</evidence>
<dbReference type="RefSeq" id="WP_114437838.1">
    <property type="nucleotide sequence ID" value="NZ_QPIZ01000026.1"/>
</dbReference>
<gene>
    <name evidence="1" type="ORF">DFO77_12641</name>
</gene>
<name>A0A368UQK1_9BACT</name>
<sequence>MGKFFDPDTALSYAWIVFRNGTSTNRASVTKWDHYSLQYGAMKLKRYVMRSFNESEIQKVIIFDNRTRKEIDRMIPFTDSWNDHYPRRTIEKQGPQNEKSPIN</sequence>
<reference evidence="1 2" key="1">
    <citation type="submission" date="2018-07" db="EMBL/GenBank/DDBJ databases">
        <title>Freshwater and sediment microbial communities from various areas in North America, analyzing microbe dynamics in response to fracking.</title>
        <authorList>
            <person name="Lamendella R."/>
        </authorList>
    </citation>
    <scope>NUCLEOTIDE SEQUENCE [LARGE SCALE GENOMIC DNA]</scope>
    <source>
        <strain evidence="1 2">160A</strain>
    </source>
</reference>
<protein>
    <submittedName>
        <fullName evidence="1">Uncharacterized protein</fullName>
    </submittedName>
</protein>
<organism evidence="1 2">
    <name type="scientific">Marinilabilia salmonicolor</name>
    <dbReference type="NCBI Taxonomy" id="989"/>
    <lineage>
        <taxon>Bacteria</taxon>
        <taxon>Pseudomonadati</taxon>
        <taxon>Bacteroidota</taxon>
        <taxon>Bacteroidia</taxon>
        <taxon>Marinilabiliales</taxon>
        <taxon>Marinilabiliaceae</taxon>
        <taxon>Marinilabilia</taxon>
    </lineage>
</organism>